<evidence type="ECO:0000313" key="3">
    <source>
        <dbReference type="Proteomes" id="UP000030681"/>
    </source>
</evidence>
<reference evidence="2 3" key="1">
    <citation type="submission" date="2013-02" db="EMBL/GenBank/DDBJ databases">
        <title>The Genome Sequence of Plasmodium vinckei vinckei.</title>
        <authorList>
            <consortium name="The Broad Institute Genome Sequencing Platform"/>
            <consortium name="The Broad Institute Genome Sequencing Center for Infectious Disease"/>
            <person name="Neafsey D."/>
            <person name="Cheeseman I."/>
            <person name="Volkman S."/>
            <person name="Adams J."/>
            <person name="Walker B."/>
            <person name="Young S.K."/>
            <person name="Zeng Q."/>
            <person name="Gargeya S."/>
            <person name="Fitzgerald M."/>
            <person name="Haas B."/>
            <person name="Abouelleil A."/>
            <person name="Alvarado L."/>
            <person name="Arachchi H.M."/>
            <person name="Berlin A.M."/>
            <person name="Chapman S.B."/>
            <person name="Dewar J."/>
            <person name="Goldberg J."/>
            <person name="Griggs A."/>
            <person name="Gujja S."/>
            <person name="Hansen M."/>
            <person name="Howarth C."/>
            <person name="Imamovic A."/>
            <person name="Larimer J."/>
            <person name="McCowan C."/>
            <person name="Murphy C."/>
            <person name="Neiman D."/>
            <person name="Pearson M."/>
            <person name="Priest M."/>
            <person name="Roberts A."/>
            <person name="Saif S."/>
            <person name="Shea T."/>
            <person name="Sisk P."/>
            <person name="Sykes S."/>
            <person name="Wortman J."/>
            <person name="Nusbaum C."/>
            <person name="Birren B."/>
        </authorList>
    </citation>
    <scope>NUCLEOTIDE SEQUENCE [LARGE SCALE GENOMIC DNA]</scope>
    <source>
        <strain evidence="3">vinckei</strain>
    </source>
</reference>
<dbReference type="NCBIfam" id="TIGR01590">
    <property type="entry name" value="yir-bir-cir_Pla"/>
    <property type="match status" value="1"/>
</dbReference>
<protein>
    <recommendedName>
        <fullName evidence="4">CIR protein PIR protein</fullName>
    </recommendedName>
</protein>
<dbReference type="EMBL" id="KL446953">
    <property type="protein sequence ID" value="KEG00956.1"/>
    <property type="molecule type" value="Genomic_DNA"/>
</dbReference>
<evidence type="ECO:0008006" key="4">
    <source>
        <dbReference type="Google" id="ProtNLM"/>
    </source>
</evidence>
<proteinExistence type="predicted"/>
<name>A0A081IB98_PLAVN</name>
<evidence type="ECO:0000256" key="1">
    <source>
        <dbReference type="SAM" id="MobiDB-lite"/>
    </source>
</evidence>
<dbReference type="AlphaFoldDB" id="A0A081IB98"/>
<organism evidence="2 3">
    <name type="scientific">Plasmodium vinckei vinckei</name>
    <dbReference type="NCBI Taxonomy" id="54757"/>
    <lineage>
        <taxon>Eukaryota</taxon>
        <taxon>Sar</taxon>
        <taxon>Alveolata</taxon>
        <taxon>Apicomplexa</taxon>
        <taxon>Aconoidasida</taxon>
        <taxon>Haemosporida</taxon>
        <taxon>Plasmodiidae</taxon>
        <taxon>Plasmodium</taxon>
        <taxon>Plasmodium (Vinckeia)</taxon>
    </lineage>
</organism>
<dbReference type="Pfam" id="PF06022">
    <property type="entry name" value="Cir_Bir_Yir"/>
    <property type="match status" value="1"/>
</dbReference>
<gene>
    <name evidence="2" type="ORF">YYE_03989</name>
</gene>
<feature type="compositionally biased region" description="Basic and acidic residues" evidence="1">
    <location>
        <begin position="241"/>
        <end position="253"/>
    </location>
</feature>
<evidence type="ECO:0000313" key="2">
    <source>
        <dbReference type="EMBL" id="KEG00956.1"/>
    </source>
</evidence>
<sequence length="333" mass="38346">MTNSSDYLKDLYNDIFEINNYFYENQKDGKTFIISKNVINNYCHYRDTSENGLCKNYFQMASSGVIHLLKNLKDKYNLDYDKLAQYAILWLIYKLNLKENNQVIDLNHFYTHYIVNNKDYNNKINGDGSLTYKDIIDKKKDLMDIKEISQFNDPFDTLLTLYYVIKQKYWNCTKYSNDANKFASKIEELNKDSNNKSDSYNKLLFTLSDDYKNLKEKCTNFPSLPIIEPKKGSPQNNVESPEEKSIEESEKVSGTDFGTDFGTDVGTDSGTDFGQTLVETPEGTSSSSSILNTVIPALSTFAIPVFLVVAYKVNNKELKTIIFKLYSLNTCKL</sequence>
<dbReference type="Proteomes" id="UP000030681">
    <property type="component" value="Unassembled WGS sequence"/>
</dbReference>
<feature type="region of interest" description="Disordered" evidence="1">
    <location>
        <begin position="225"/>
        <end position="258"/>
    </location>
</feature>
<accession>A0A081IB98</accession>
<dbReference type="InterPro" id="IPR006477">
    <property type="entry name" value="Yir_bir_cir"/>
</dbReference>